<accession>A0A2V3J235</accession>
<sequence>MKRNMGPLPSIEVRSTERRSALLLCFLIQIYFALGSSSNSNAPEYMYGFDTWKNATKTYILTNLHWWESTDHQLTTIITLLSLAQNTSSIAVIPPFPGKDASRNSNKSLIGDFFDITGIKQVQSALTFADFLKSDEYRQLKAEQTGTVPLPKGSQEEYELRLQFYGRLQDTSVALSMPPIDPENTSQKCNRFGGTIHVSADGRTRFVFLDRIHFLHFCTEKFMPWWYTIRHRIEPRAPFFEVADRYMSDKTKPFSVVHLNDVLELQKERGEEEVERYARQIVDALRKHQALSGTLYIVSAKDGNNVKQVVKLLKEEFENIHDCTTVFNCLAEIPRDVFRTVLPENEFDSLFKSESSLKHVEWALGARAQLFVGNIHSPFSRNICLYRKMHGAPYSMLKGFGELRKVWTWNLIR</sequence>
<dbReference type="OrthoDB" id="10510757at2759"/>
<reference evidence="3 4" key="1">
    <citation type="journal article" date="2018" name="Mol. Biol. Evol.">
        <title>Analysis of the draft genome of the red seaweed Gracilariopsis chorda provides insights into genome size evolution in Rhodophyta.</title>
        <authorList>
            <person name="Lee J."/>
            <person name="Yang E.C."/>
            <person name="Graf L."/>
            <person name="Yang J.H."/>
            <person name="Qiu H."/>
            <person name="Zel Zion U."/>
            <person name="Chan C.X."/>
            <person name="Stephens T.G."/>
            <person name="Weber A.P.M."/>
            <person name="Boo G.H."/>
            <person name="Boo S.M."/>
            <person name="Kim K.M."/>
            <person name="Shin Y."/>
            <person name="Jung M."/>
            <person name="Lee S.J."/>
            <person name="Yim H.S."/>
            <person name="Lee J.H."/>
            <person name="Bhattacharya D."/>
            <person name="Yoon H.S."/>
        </authorList>
    </citation>
    <scope>NUCLEOTIDE SEQUENCE [LARGE SCALE GENOMIC DNA]</scope>
    <source>
        <strain evidence="3 4">SKKU-2015</strain>
        <tissue evidence="3">Whole body</tissue>
    </source>
</reference>
<keyword evidence="4" id="KW-1185">Reference proteome</keyword>
<organism evidence="3 4">
    <name type="scientific">Gracilariopsis chorda</name>
    <dbReference type="NCBI Taxonomy" id="448386"/>
    <lineage>
        <taxon>Eukaryota</taxon>
        <taxon>Rhodophyta</taxon>
        <taxon>Florideophyceae</taxon>
        <taxon>Rhodymeniophycidae</taxon>
        <taxon>Gracilariales</taxon>
        <taxon>Gracilariaceae</taxon>
        <taxon>Gracilariopsis</taxon>
    </lineage>
</organism>
<comment type="caution">
    <text evidence="3">The sequence shown here is derived from an EMBL/GenBank/DDBJ whole genome shotgun (WGS) entry which is preliminary data.</text>
</comment>
<proteinExistence type="predicted"/>
<evidence type="ECO:0000256" key="1">
    <source>
        <dbReference type="SAM" id="Coils"/>
    </source>
</evidence>
<keyword evidence="1" id="KW-0175">Coiled coil</keyword>
<dbReference type="Proteomes" id="UP000247409">
    <property type="component" value="Unassembled WGS sequence"/>
</dbReference>
<feature type="coiled-coil region" evidence="1">
    <location>
        <begin position="260"/>
        <end position="287"/>
    </location>
</feature>
<keyword evidence="2" id="KW-0732">Signal</keyword>
<feature type="signal peptide" evidence="2">
    <location>
        <begin position="1"/>
        <end position="35"/>
    </location>
</feature>
<evidence type="ECO:0000313" key="3">
    <source>
        <dbReference type="EMBL" id="PXF47450.1"/>
    </source>
</evidence>
<dbReference type="EMBL" id="NBIV01000024">
    <property type="protein sequence ID" value="PXF47450.1"/>
    <property type="molecule type" value="Genomic_DNA"/>
</dbReference>
<protein>
    <submittedName>
        <fullName evidence="3">Uncharacterized protein</fullName>
    </submittedName>
</protein>
<name>A0A2V3J235_9FLOR</name>
<feature type="chain" id="PRO_5015897154" evidence="2">
    <location>
        <begin position="36"/>
        <end position="413"/>
    </location>
</feature>
<evidence type="ECO:0000313" key="4">
    <source>
        <dbReference type="Proteomes" id="UP000247409"/>
    </source>
</evidence>
<evidence type="ECO:0000256" key="2">
    <source>
        <dbReference type="SAM" id="SignalP"/>
    </source>
</evidence>
<dbReference type="Gene3D" id="3.40.50.11350">
    <property type="match status" value="1"/>
</dbReference>
<gene>
    <name evidence="3" type="ORF">BWQ96_02781</name>
</gene>
<dbReference type="AlphaFoldDB" id="A0A2V3J235"/>